<dbReference type="Proteomes" id="UP000823674">
    <property type="component" value="Chromosome A03"/>
</dbReference>
<reference evidence="1 2" key="1">
    <citation type="submission" date="2021-03" db="EMBL/GenBank/DDBJ databases">
        <authorList>
            <person name="King G.J."/>
            <person name="Bancroft I."/>
            <person name="Baten A."/>
            <person name="Bloomfield J."/>
            <person name="Borpatragohain P."/>
            <person name="He Z."/>
            <person name="Irish N."/>
            <person name="Irwin J."/>
            <person name="Liu K."/>
            <person name="Mauleon R.P."/>
            <person name="Moore J."/>
            <person name="Morris R."/>
            <person name="Ostergaard L."/>
            <person name="Wang B."/>
            <person name="Wells R."/>
        </authorList>
    </citation>
    <scope>NUCLEOTIDE SEQUENCE [LARGE SCALE GENOMIC DNA]</scope>
    <source>
        <strain evidence="1">R-o-18</strain>
        <tissue evidence="1">Leaf</tissue>
    </source>
</reference>
<evidence type="ECO:0000313" key="1">
    <source>
        <dbReference type="EMBL" id="KAG5406975.1"/>
    </source>
</evidence>
<comment type="caution">
    <text evidence="1">The sequence shown here is derived from an EMBL/GenBank/DDBJ whole genome shotgun (WGS) entry which is preliminary data.</text>
</comment>
<protein>
    <submittedName>
        <fullName evidence="1">Uncharacterized protein</fullName>
    </submittedName>
</protein>
<accession>A0ABQ7NA79</accession>
<keyword evidence="2" id="KW-1185">Reference proteome</keyword>
<evidence type="ECO:0000313" key="2">
    <source>
        <dbReference type="Proteomes" id="UP000823674"/>
    </source>
</evidence>
<name>A0ABQ7NA79_BRACM</name>
<gene>
    <name evidence="1" type="primary">A03p058890.1_BraROA</name>
    <name evidence="1" type="ORF">IGI04_013094</name>
</gene>
<organism evidence="1 2">
    <name type="scientific">Brassica rapa subsp. trilocularis</name>
    <dbReference type="NCBI Taxonomy" id="1813537"/>
    <lineage>
        <taxon>Eukaryota</taxon>
        <taxon>Viridiplantae</taxon>
        <taxon>Streptophyta</taxon>
        <taxon>Embryophyta</taxon>
        <taxon>Tracheophyta</taxon>
        <taxon>Spermatophyta</taxon>
        <taxon>Magnoliopsida</taxon>
        <taxon>eudicotyledons</taxon>
        <taxon>Gunneridae</taxon>
        <taxon>Pentapetalae</taxon>
        <taxon>rosids</taxon>
        <taxon>malvids</taxon>
        <taxon>Brassicales</taxon>
        <taxon>Brassicaceae</taxon>
        <taxon>Brassiceae</taxon>
        <taxon>Brassica</taxon>
    </lineage>
</organism>
<feature type="non-terminal residue" evidence="1">
    <location>
        <position position="103"/>
    </location>
</feature>
<feature type="non-terminal residue" evidence="1">
    <location>
        <position position="1"/>
    </location>
</feature>
<sequence length="103" mass="12098">SLLDKACEVVSYYVNTRYAEMKKDKLKRPCGHKMLSWRGKLEEQVYTMDKKQEINLENKDYDFRNVEITIKTAMESNSKNSLGVFLDRAEAVAEVLTTERQVW</sequence>
<proteinExistence type="predicted"/>
<dbReference type="EMBL" id="JADBGQ010000003">
    <property type="protein sequence ID" value="KAG5406975.1"/>
    <property type="molecule type" value="Genomic_DNA"/>
</dbReference>